<reference evidence="4" key="1">
    <citation type="submission" date="2016-10" db="EMBL/GenBank/DDBJ databases">
        <authorList>
            <person name="Varghese N."/>
            <person name="Submissions S."/>
        </authorList>
    </citation>
    <scope>NUCLEOTIDE SEQUENCE [LARGE SCALE GENOMIC DNA]</scope>
    <source>
        <strain evidence="4">CGMCC 1.10971</strain>
    </source>
</reference>
<dbReference type="InterPro" id="IPR036249">
    <property type="entry name" value="Thioredoxin-like_sf"/>
</dbReference>
<dbReference type="GO" id="GO:0016034">
    <property type="term" value="F:maleylacetoacetate isomerase activity"/>
    <property type="evidence" value="ECO:0007669"/>
    <property type="project" value="TreeGrafter"/>
</dbReference>
<dbReference type="CDD" id="cd00299">
    <property type="entry name" value="GST_C_family"/>
    <property type="match status" value="1"/>
</dbReference>
<dbReference type="EMBL" id="FOOU01000003">
    <property type="protein sequence ID" value="SFG07352.1"/>
    <property type="molecule type" value="Genomic_DNA"/>
</dbReference>
<keyword evidence="3" id="KW-0808">Transferase</keyword>
<dbReference type="PROSITE" id="PS50405">
    <property type="entry name" value="GST_CTER"/>
    <property type="match status" value="1"/>
</dbReference>
<dbReference type="SFLD" id="SFLDS00019">
    <property type="entry name" value="Glutathione_Transferase_(cytos"/>
    <property type="match status" value="1"/>
</dbReference>
<protein>
    <submittedName>
        <fullName evidence="3">Glutathione S-transferase</fullName>
    </submittedName>
</protein>
<dbReference type="GO" id="GO:0004364">
    <property type="term" value="F:glutathione transferase activity"/>
    <property type="evidence" value="ECO:0007669"/>
    <property type="project" value="TreeGrafter"/>
</dbReference>
<dbReference type="PANTHER" id="PTHR42673:SF21">
    <property type="entry name" value="GLUTATHIONE S-TRANSFERASE YFCF"/>
    <property type="match status" value="1"/>
</dbReference>
<dbReference type="SUPFAM" id="SSF47616">
    <property type="entry name" value="GST C-terminal domain-like"/>
    <property type="match status" value="1"/>
</dbReference>
<dbReference type="InterPro" id="IPR004046">
    <property type="entry name" value="GST_C"/>
</dbReference>
<dbReference type="Gene3D" id="3.40.30.10">
    <property type="entry name" value="Glutaredoxin"/>
    <property type="match status" value="1"/>
</dbReference>
<name>A0A1I2NU17_9GAMM</name>
<evidence type="ECO:0000313" key="3">
    <source>
        <dbReference type="EMBL" id="SFG07352.1"/>
    </source>
</evidence>
<dbReference type="SUPFAM" id="SSF52833">
    <property type="entry name" value="Thioredoxin-like"/>
    <property type="match status" value="1"/>
</dbReference>
<dbReference type="AlphaFoldDB" id="A0A1I2NU17"/>
<dbReference type="CDD" id="cd00570">
    <property type="entry name" value="GST_N_family"/>
    <property type="match status" value="1"/>
</dbReference>
<dbReference type="OrthoDB" id="9782992at2"/>
<proteinExistence type="predicted"/>
<dbReference type="InterPro" id="IPR004045">
    <property type="entry name" value="Glutathione_S-Trfase_N"/>
</dbReference>
<organism evidence="3 4">
    <name type="scientific">Neptunomonas qingdaonensis</name>
    <dbReference type="NCBI Taxonomy" id="1045558"/>
    <lineage>
        <taxon>Bacteria</taxon>
        <taxon>Pseudomonadati</taxon>
        <taxon>Pseudomonadota</taxon>
        <taxon>Gammaproteobacteria</taxon>
        <taxon>Oceanospirillales</taxon>
        <taxon>Oceanospirillaceae</taxon>
        <taxon>Neptunomonas</taxon>
    </lineage>
</organism>
<dbReference type="Gene3D" id="1.20.1050.10">
    <property type="match status" value="1"/>
</dbReference>
<dbReference type="InterPro" id="IPR010987">
    <property type="entry name" value="Glutathione-S-Trfase_C-like"/>
</dbReference>
<dbReference type="PROSITE" id="PS50404">
    <property type="entry name" value="GST_NTER"/>
    <property type="match status" value="1"/>
</dbReference>
<dbReference type="RefSeq" id="WP_090725581.1">
    <property type="nucleotide sequence ID" value="NZ_FOOU01000003.1"/>
</dbReference>
<dbReference type="PANTHER" id="PTHR42673">
    <property type="entry name" value="MALEYLACETOACETATE ISOMERASE"/>
    <property type="match status" value="1"/>
</dbReference>
<keyword evidence="4" id="KW-1185">Reference proteome</keyword>
<accession>A0A1I2NU17</accession>
<dbReference type="STRING" id="1045558.SAMN05216175_103118"/>
<dbReference type="SFLD" id="SFLDG00358">
    <property type="entry name" value="Main_(cytGST)"/>
    <property type="match status" value="1"/>
</dbReference>
<feature type="domain" description="GST C-terminal" evidence="2">
    <location>
        <begin position="84"/>
        <end position="214"/>
    </location>
</feature>
<dbReference type="Proteomes" id="UP000198623">
    <property type="component" value="Unassembled WGS sequence"/>
</dbReference>
<evidence type="ECO:0000259" key="1">
    <source>
        <dbReference type="PROSITE" id="PS50404"/>
    </source>
</evidence>
<dbReference type="InterPro" id="IPR036282">
    <property type="entry name" value="Glutathione-S-Trfase_C_sf"/>
</dbReference>
<dbReference type="GO" id="GO:0006749">
    <property type="term" value="P:glutathione metabolic process"/>
    <property type="evidence" value="ECO:0007669"/>
    <property type="project" value="TreeGrafter"/>
</dbReference>
<dbReference type="GO" id="GO:0006559">
    <property type="term" value="P:L-phenylalanine catabolic process"/>
    <property type="evidence" value="ECO:0007669"/>
    <property type="project" value="TreeGrafter"/>
</dbReference>
<dbReference type="Pfam" id="PF14497">
    <property type="entry name" value="GST_C_3"/>
    <property type="match status" value="1"/>
</dbReference>
<dbReference type="InterPro" id="IPR040079">
    <property type="entry name" value="Glutathione_S-Trfase"/>
</dbReference>
<dbReference type="Pfam" id="PF13417">
    <property type="entry name" value="GST_N_3"/>
    <property type="match status" value="1"/>
</dbReference>
<feature type="domain" description="GST N-terminal" evidence="1">
    <location>
        <begin position="1"/>
        <end position="79"/>
    </location>
</feature>
<evidence type="ECO:0000313" key="4">
    <source>
        <dbReference type="Proteomes" id="UP000198623"/>
    </source>
</evidence>
<evidence type="ECO:0000259" key="2">
    <source>
        <dbReference type="PROSITE" id="PS50405"/>
    </source>
</evidence>
<sequence>MKPVLYGAPLSPYVRKIRLLLAFKEVEYESKMIVPYATPEGYEQLNPLKRVPALVYGEHTLADSAVIAHFLDATFAEKKLIPEDLFLKARCEWFEKYADYELASHTTFTAFSQRILSRLAGKQPDEKAVNIAIEKKLPPLFDYLESQLNGLFFVANTLTLADISIASQLISFEHAGESICEEKWPKLSQFYQHFIQLTPVGPILSAEKAMLRKLLGA</sequence>
<gene>
    <name evidence="3" type="ORF">SAMN05216175_103118</name>
</gene>